<proteinExistence type="predicted"/>
<sequence>MSFFSCYPGFSSENSTSSNSSPPALEEQLLQKSKTSERKSQNISVAELNFLNGRFGAISATAQLEVLDEKIKIWKKLEHIAIAELNLMSLNLVHEVRANTGKSFEGVTGIMKQQVALAEKSMQIVDQNLLEAVMNRNLVEIKCFEIICSFLI</sequence>
<dbReference type="Bgee" id="WBGene00044371">
    <property type="expression patterns" value="Expressed in embryo and 4 other cell types or tissues"/>
</dbReference>
<dbReference type="PaxDb" id="6239-ZC239.20"/>
<dbReference type="WormBase" id="ZC239.20">
    <property type="protein sequence ID" value="CE38759"/>
    <property type="gene ID" value="WBGene00044371"/>
</dbReference>
<dbReference type="Proteomes" id="UP000001940">
    <property type="component" value="Chromosome II"/>
</dbReference>
<reference evidence="2 3" key="1">
    <citation type="journal article" date="1998" name="Science">
        <title>Genome sequence of the nematode C. elegans: a platform for investigating biology.</title>
        <authorList>
            <consortium name="The C. elegans sequencing consortium"/>
            <person name="Sulson J.E."/>
            <person name="Waterston R."/>
        </authorList>
    </citation>
    <scope>NUCLEOTIDE SEQUENCE [LARGE SCALE GENOMIC DNA]</scope>
    <source>
        <strain evidence="2 3">Bristol N2</strain>
    </source>
</reference>
<dbReference type="RefSeq" id="NP_001022492.1">
    <property type="nucleotide sequence ID" value="NM_001027321.3"/>
</dbReference>
<dbReference type="InParanoid" id="Q4TT85"/>
<evidence type="ECO:0000313" key="3">
    <source>
        <dbReference type="Proteomes" id="UP000001940"/>
    </source>
</evidence>
<gene>
    <name evidence="2" type="ORF">CELE_ZC239.20</name>
    <name evidence="2 4" type="ORF">ZC239.20</name>
</gene>
<dbReference type="STRING" id="6239.ZC239.20.1"/>
<evidence type="ECO:0000313" key="4">
    <source>
        <dbReference type="WormBase" id="ZC239.20"/>
    </source>
</evidence>
<protein>
    <submittedName>
        <fullName evidence="2">Biogenesis of lysosome-related organelles complex 1 subunit 1</fullName>
    </submittedName>
</protein>
<name>Q4TT85_CAEEL</name>
<dbReference type="CTD" id="3565872"/>
<keyword evidence="3" id="KW-1185">Reference proteome</keyword>
<dbReference type="UCSC" id="ZC239.20">
    <property type="organism name" value="c. elegans"/>
</dbReference>
<dbReference type="EMBL" id="BX284602">
    <property type="protein sequence ID" value="CCD64942.1"/>
    <property type="molecule type" value="Genomic_DNA"/>
</dbReference>
<dbReference type="AlphaFoldDB" id="Q4TT85"/>
<accession>Q4TT85</accession>
<dbReference type="HOGENOM" id="CLU_1751349_0_0_1"/>
<dbReference type="GeneID" id="3565872"/>
<feature type="region of interest" description="Disordered" evidence="1">
    <location>
        <begin position="11"/>
        <end position="38"/>
    </location>
</feature>
<dbReference type="KEGG" id="cel:CELE_ZC239.20"/>
<feature type="compositionally biased region" description="Low complexity" evidence="1">
    <location>
        <begin position="11"/>
        <end position="21"/>
    </location>
</feature>
<evidence type="ECO:0000313" key="2">
    <source>
        <dbReference type="EMBL" id="CCD64942.1"/>
    </source>
</evidence>
<organism evidence="2 3">
    <name type="scientific">Caenorhabditis elegans</name>
    <dbReference type="NCBI Taxonomy" id="6239"/>
    <lineage>
        <taxon>Eukaryota</taxon>
        <taxon>Metazoa</taxon>
        <taxon>Ecdysozoa</taxon>
        <taxon>Nematoda</taxon>
        <taxon>Chromadorea</taxon>
        <taxon>Rhabditida</taxon>
        <taxon>Rhabditina</taxon>
        <taxon>Rhabditomorpha</taxon>
        <taxon>Rhabditoidea</taxon>
        <taxon>Rhabditidae</taxon>
        <taxon>Peloderinae</taxon>
        <taxon>Caenorhabditis</taxon>
    </lineage>
</organism>
<evidence type="ECO:0000256" key="1">
    <source>
        <dbReference type="SAM" id="MobiDB-lite"/>
    </source>
</evidence>
<dbReference type="AGR" id="WB:WBGene00044371"/>